<dbReference type="STRING" id="1745343.A0A2J6PQR0"/>
<name>A0A2J6PQR0_9HELO</name>
<dbReference type="AlphaFoldDB" id="A0A2J6PQR0"/>
<evidence type="ECO:0000313" key="2">
    <source>
        <dbReference type="EMBL" id="PMD16370.1"/>
    </source>
</evidence>
<dbReference type="Proteomes" id="UP000235672">
    <property type="component" value="Unassembled WGS sequence"/>
</dbReference>
<evidence type="ECO:0000313" key="3">
    <source>
        <dbReference type="Proteomes" id="UP000235672"/>
    </source>
</evidence>
<keyword evidence="3" id="KW-1185">Reference proteome</keyword>
<organism evidence="2 3">
    <name type="scientific">Hyaloscypha hepaticicola</name>
    <dbReference type="NCBI Taxonomy" id="2082293"/>
    <lineage>
        <taxon>Eukaryota</taxon>
        <taxon>Fungi</taxon>
        <taxon>Dikarya</taxon>
        <taxon>Ascomycota</taxon>
        <taxon>Pezizomycotina</taxon>
        <taxon>Leotiomycetes</taxon>
        <taxon>Helotiales</taxon>
        <taxon>Hyaloscyphaceae</taxon>
        <taxon>Hyaloscypha</taxon>
    </lineage>
</organism>
<accession>A0A2J6PQR0</accession>
<sequence length="663" mass="74906">MNIMEIAACAELPHHLSLPPEIWSMVGEMIQSQDTILALITTCRTFQDVFSPFLRRKFGFNLTAVPTVKLRRKALPTGLQNTQDFEVLVEEFEGNKGPLGTYHESQNGDYTSLVLRMLKEMTCLKSFRWIDSSFDESYRLSLMLRDPELLHALKTSSTIKDVSILFESPYLDDPADGMNCSIPLEGFKNLTSLELYNFFGNPDSLIPDLVDVLEKCPRLKTLGLSWGCDYDCETLPEALLIGDEVDFLKTLCENYGSRSRLSPLALDTLRLGQGMYIFSSSIMHPGGKNQGKYLPELVQMETLKNLHLFNGPMKEDIYDDPEPLEVDWSQLEGCKSLQKLSVSIFDEEVLDWLNTSGNSVQDFIVTEHYSIYDEDLDNYKFLCLPQLSMLFLRERTVSRRDGDDAWSDTDSSITDFSEAESESVAETTSRAESWPKSPTLPKAGSPSEAETTSDAESTSEFESPCRAGIPYLELDRSTITVLDRLSDHGAQLTRLGLCIDLETQWTQFSSHLPQLRRLTQLRLDGKSHRTGQYPTKASSLWPGVETSKDIAYHYAILIHSKCSSLQYIKIQQCAWQVLYKKSTNRDIATDLVDLLPLHPDEVASIELFALGNFRSENGLPMSERPGTPMSDEELNEAQRYSDELEAARREGKLSPGTEEYLGY</sequence>
<feature type="compositionally biased region" description="Basic and acidic residues" evidence="1">
    <location>
        <begin position="639"/>
        <end position="652"/>
    </location>
</feature>
<evidence type="ECO:0000256" key="1">
    <source>
        <dbReference type="SAM" id="MobiDB-lite"/>
    </source>
</evidence>
<feature type="region of interest" description="Disordered" evidence="1">
    <location>
        <begin position="618"/>
        <end position="663"/>
    </location>
</feature>
<gene>
    <name evidence="2" type="ORF">NA56DRAFT_753233</name>
</gene>
<dbReference type="EMBL" id="KZ613506">
    <property type="protein sequence ID" value="PMD16370.1"/>
    <property type="molecule type" value="Genomic_DNA"/>
</dbReference>
<protein>
    <submittedName>
        <fullName evidence="2">Uncharacterized protein</fullName>
    </submittedName>
</protein>
<dbReference type="OrthoDB" id="3541994at2759"/>
<reference evidence="2 3" key="1">
    <citation type="submission" date="2016-05" db="EMBL/GenBank/DDBJ databases">
        <title>A degradative enzymes factory behind the ericoid mycorrhizal symbiosis.</title>
        <authorList>
            <consortium name="DOE Joint Genome Institute"/>
            <person name="Martino E."/>
            <person name="Morin E."/>
            <person name="Grelet G."/>
            <person name="Kuo A."/>
            <person name="Kohler A."/>
            <person name="Daghino S."/>
            <person name="Barry K."/>
            <person name="Choi C."/>
            <person name="Cichocki N."/>
            <person name="Clum A."/>
            <person name="Copeland A."/>
            <person name="Hainaut M."/>
            <person name="Haridas S."/>
            <person name="Labutti K."/>
            <person name="Lindquist E."/>
            <person name="Lipzen A."/>
            <person name="Khouja H.-R."/>
            <person name="Murat C."/>
            <person name="Ohm R."/>
            <person name="Olson A."/>
            <person name="Spatafora J."/>
            <person name="Veneault-Fourrey C."/>
            <person name="Henrissat B."/>
            <person name="Grigoriev I."/>
            <person name="Martin F."/>
            <person name="Perotto S."/>
        </authorList>
    </citation>
    <scope>NUCLEOTIDE SEQUENCE [LARGE SCALE GENOMIC DNA]</scope>
    <source>
        <strain evidence="2 3">UAMH 7357</strain>
    </source>
</reference>
<feature type="region of interest" description="Disordered" evidence="1">
    <location>
        <begin position="401"/>
        <end position="463"/>
    </location>
</feature>
<proteinExistence type="predicted"/>
<dbReference type="SUPFAM" id="SSF52047">
    <property type="entry name" value="RNI-like"/>
    <property type="match status" value="1"/>
</dbReference>